<dbReference type="Proteomes" id="UP001159405">
    <property type="component" value="Unassembled WGS sequence"/>
</dbReference>
<gene>
    <name evidence="2" type="ORF">PLOB_00034566</name>
</gene>
<keyword evidence="3" id="KW-1185">Reference proteome</keyword>
<accession>A0ABN8S4Z3</accession>
<name>A0ABN8S4Z3_9CNID</name>
<feature type="compositionally biased region" description="Acidic residues" evidence="1">
    <location>
        <begin position="49"/>
        <end position="62"/>
    </location>
</feature>
<sequence length="113" mass="12258">TRCTTAKNKRERQRVGTLPLAMSMFRTEGMCGTEVDLLKEFHCSRGSVESDDSSESGGDGEEGDKAQVDNFSELDSKLERVALDVQPDMSSDNLVMKPGKANSGLDAEKAVNL</sequence>
<feature type="region of interest" description="Disordered" evidence="1">
    <location>
        <begin position="89"/>
        <end position="113"/>
    </location>
</feature>
<organism evidence="2 3">
    <name type="scientific">Porites lobata</name>
    <dbReference type="NCBI Taxonomy" id="104759"/>
    <lineage>
        <taxon>Eukaryota</taxon>
        <taxon>Metazoa</taxon>
        <taxon>Cnidaria</taxon>
        <taxon>Anthozoa</taxon>
        <taxon>Hexacorallia</taxon>
        <taxon>Scleractinia</taxon>
        <taxon>Fungiina</taxon>
        <taxon>Poritidae</taxon>
        <taxon>Porites</taxon>
    </lineage>
</organism>
<feature type="non-terminal residue" evidence="2">
    <location>
        <position position="1"/>
    </location>
</feature>
<evidence type="ECO:0000256" key="1">
    <source>
        <dbReference type="SAM" id="MobiDB-lite"/>
    </source>
</evidence>
<protein>
    <submittedName>
        <fullName evidence="2">Uncharacterized protein</fullName>
    </submittedName>
</protein>
<dbReference type="EMBL" id="CALNXK010000475">
    <property type="protein sequence ID" value="CAH3186335.1"/>
    <property type="molecule type" value="Genomic_DNA"/>
</dbReference>
<comment type="caution">
    <text evidence="2">The sequence shown here is derived from an EMBL/GenBank/DDBJ whole genome shotgun (WGS) entry which is preliminary data.</text>
</comment>
<reference evidence="2 3" key="1">
    <citation type="submission" date="2022-05" db="EMBL/GenBank/DDBJ databases">
        <authorList>
            <consortium name="Genoscope - CEA"/>
            <person name="William W."/>
        </authorList>
    </citation>
    <scope>NUCLEOTIDE SEQUENCE [LARGE SCALE GENOMIC DNA]</scope>
</reference>
<evidence type="ECO:0000313" key="3">
    <source>
        <dbReference type="Proteomes" id="UP001159405"/>
    </source>
</evidence>
<evidence type="ECO:0000313" key="2">
    <source>
        <dbReference type="EMBL" id="CAH3186335.1"/>
    </source>
</evidence>
<feature type="region of interest" description="Disordered" evidence="1">
    <location>
        <begin position="44"/>
        <end position="73"/>
    </location>
</feature>
<proteinExistence type="predicted"/>